<dbReference type="GO" id="GO:0019901">
    <property type="term" value="F:protein kinase binding"/>
    <property type="evidence" value="ECO:0007669"/>
    <property type="project" value="UniProtKB-UniRule"/>
</dbReference>
<dbReference type="OMA" id="TEINEWT"/>
<dbReference type="Gene3D" id="1.10.472.10">
    <property type="entry name" value="Cyclin-like"/>
    <property type="match status" value="1"/>
</dbReference>
<dbReference type="AlphaFoldDB" id="A0CBD2"/>
<dbReference type="PIRSF" id="PIRSF027110">
    <property type="entry name" value="PREG"/>
    <property type="match status" value="1"/>
</dbReference>
<dbReference type="InterPro" id="IPR036915">
    <property type="entry name" value="Cyclin-like_sf"/>
</dbReference>
<protein>
    <recommendedName>
        <fullName evidence="2">Cyclin</fullName>
    </recommendedName>
</protein>
<dbReference type="Proteomes" id="UP000000600">
    <property type="component" value="Unassembled WGS sequence"/>
</dbReference>
<dbReference type="SUPFAM" id="SSF47954">
    <property type="entry name" value="Cyclin-like"/>
    <property type="match status" value="1"/>
</dbReference>
<dbReference type="InterPro" id="IPR013922">
    <property type="entry name" value="Cyclin_PHO80-like"/>
</dbReference>
<keyword evidence="1 2" id="KW-0195">Cyclin</keyword>
<evidence type="ECO:0000313" key="4">
    <source>
        <dbReference type="Proteomes" id="UP000000600"/>
    </source>
</evidence>
<evidence type="ECO:0000256" key="1">
    <source>
        <dbReference type="ARBA" id="ARBA00023127"/>
    </source>
</evidence>
<comment type="similarity">
    <text evidence="2">Belongs to the cyclin family.</text>
</comment>
<evidence type="ECO:0000313" key="3">
    <source>
        <dbReference type="EMBL" id="CAK68099.1"/>
    </source>
</evidence>
<keyword evidence="4" id="KW-1185">Reference proteome</keyword>
<dbReference type="STRING" id="5888.A0CBD2"/>
<dbReference type="Pfam" id="PF08613">
    <property type="entry name" value="Cyclin"/>
    <property type="match status" value="1"/>
</dbReference>
<reference evidence="3 4" key="1">
    <citation type="journal article" date="2006" name="Nature">
        <title>Global trends of whole-genome duplications revealed by the ciliate Paramecium tetraurelia.</title>
        <authorList>
            <consortium name="Genoscope"/>
            <person name="Aury J.-M."/>
            <person name="Jaillon O."/>
            <person name="Duret L."/>
            <person name="Noel B."/>
            <person name="Jubin C."/>
            <person name="Porcel B.M."/>
            <person name="Segurens B."/>
            <person name="Daubin V."/>
            <person name="Anthouard V."/>
            <person name="Aiach N."/>
            <person name="Arnaiz O."/>
            <person name="Billaut A."/>
            <person name="Beisson J."/>
            <person name="Blanc I."/>
            <person name="Bouhouche K."/>
            <person name="Camara F."/>
            <person name="Duharcourt S."/>
            <person name="Guigo R."/>
            <person name="Gogendeau D."/>
            <person name="Katinka M."/>
            <person name="Keller A.-M."/>
            <person name="Kissmehl R."/>
            <person name="Klotz C."/>
            <person name="Koll F."/>
            <person name="Le Moue A."/>
            <person name="Lepere C."/>
            <person name="Malinsky S."/>
            <person name="Nowacki M."/>
            <person name="Nowak J.K."/>
            <person name="Plattner H."/>
            <person name="Poulain J."/>
            <person name="Ruiz F."/>
            <person name="Serrano V."/>
            <person name="Zagulski M."/>
            <person name="Dessen P."/>
            <person name="Betermier M."/>
            <person name="Weissenbach J."/>
            <person name="Scarpelli C."/>
            <person name="Schachter V."/>
            <person name="Sperling L."/>
            <person name="Meyer E."/>
            <person name="Cohen J."/>
            <person name="Wincker P."/>
        </authorList>
    </citation>
    <scope>NUCLEOTIDE SEQUENCE [LARGE SCALE GENOMIC DNA]</scope>
    <source>
        <strain evidence="3 4">Stock d4-2</strain>
    </source>
</reference>
<dbReference type="GO" id="GO:0051301">
    <property type="term" value="P:cell division"/>
    <property type="evidence" value="ECO:0007669"/>
    <property type="project" value="UniProtKB-UniRule"/>
</dbReference>
<dbReference type="HOGENOM" id="CLU_057371_2_2_1"/>
<proteinExistence type="inferred from homology"/>
<gene>
    <name evidence="3" type="ORF">GSPATT00036882001</name>
</gene>
<sequence length="177" mass="21203">MYYFPQRVKNISLLQNLSDLLESLIEKNVMETNQDSVFNSGTTPEISLENYLMRIQRHARCSEECFVIALIYLDRIQEINQEFQYTEKNIHRYLKIIQFRCFIIAVVLAIKYQDDEIFKNDYYAKVGGISIQELNDMEESFLNLLDFELFVYHETFSLYLTEINEWTRSQNSINFNI</sequence>
<name>A0CBD2_PARTE</name>
<dbReference type="InterPro" id="IPR012389">
    <property type="entry name" value="Cyclin_P/U"/>
</dbReference>
<accession>A0CBD2</accession>
<dbReference type="OrthoDB" id="337735at2759"/>
<dbReference type="EMBL" id="CT868057">
    <property type="protein sequence ID" value="CAK68099.1"/>
    <property type="molecule type" value="Genomic_DNA"/>
</dbReference>
<dbReference type="PANTHER" id="PTHR15615:SF108">
    <property type="entry name" value="PROTEIN CNPPD1"/>
    <property type="match status" value="1"/>
</dbReference>
<dbReference type="GeneID" id="5021281"/>
<dbReference type="eggNOG" id="KOG1674">
    <property type="taxonomic scope" value="Eukaryota"/>
</dbReference>
<organism evidence="3 4">
    <name type="scientific">Paramecium tetraurelia</name>
    <dbReference type="NCBI Taxonomy" id="5888"/>
    <lineage>
        <taxon>Eukaryota</taxon>
        <taxon>Sar</taxon>
        <taxon>Alveolata</taxon>
        <taxon>Ciliophora</taxon>
        <taxon>Intramacronucleata</taxon>
        <taxon>Oligohymenophorea</taxon>
        <taxon>Peniculida</taxon>
        <taxon>Parameciidae</taxon>
        <taxon>Paramecium</taxon>
    </lineage>
</organism>
<dbReference type="KEGG" id="ptm:GSPATT00036882001"/>
<dbReference type="InParanoid" id="A0CBD2"/>
<dbReference type="PANTHER" id="PTHR15615">
    <property type="match status" value="1"/>
</dbReference>
<dbReference type="RefSeq" id="XP_001435496.1">
    <property type="nucleotide sequence ID" value="XM_001435459.1"/>
</dbReference>
<dbReference type="CDD" id="cd20558">
    <property type="entry name" value="CYCLIN_ScPCL7-like"/>
    <property type="match status" value="1"/>
</dbReference>
<evidence type="ECO:0000256" key="2">
    <source>
        <dbReference type="PIRNR" id="PIRNR027110"/>
    </source>
</evidence>